<dbReference type="EMBL" id="LGRX02011024">
    <property type="protein sequence ID" value="KAK3269360.1"/>
    <property type="molecule type" value="Genomic_DNA"/>
</dbReference>
<keyword evidence="4 6" id="KW-1133">Transmembrane helix</keyword>
<accession>A0AAE0G1S8</accession>
<evidence type="ECO:0000256" key="1">
    <source>
        <dbReference type="ARBA" id="ARBA00004141"/>
    </source>
</evidence>
<dbReference type="PANTHER" id="PTHR22950">
    <property type="entry name" value="AMINO ACID TRANSPORTER"/>
    <property type="match status" value="1"/>
</dbReference>
<dbReference type="Proteomes" id="UP001190700">
    <property type="component" value="Unassembled WGS sequence"/>
</dbReference>
<keyword evidence="5 6" id="KW-0472">Membrane</keyword>
<feature type="transmembrane region" description="Helical" evidence="6">
    <location>
        <begin position="222"/>
        <end position="240"/>
    </location>
</feature>
<reference evidence="8" key="2">
    <citation type="submission" date="2023-06" db="EMBL/GenBank/DDBJ databases">
        <title>Long-read-based genome assembly of the green algal bacterivore Cymbomonas tetramitiformis.</title>
        <authorList>
            <person name="Gyaltshen Y."/>
            <person name="Rozenberg A."/>
            <person name="Paasch A."/>
            <person name="Burns J.A."/>
            <person name="Warring S."/>
            <person name="Larson R."/>
            <person name="Maurer-Alcala X."/>
            <person name="Dacks J."/>
            <person name="Kim E."/>
        </authorList>
    </citation>
    <scope>NUCLEOTIDE SEQUENCE</scope>
    <source>
        <strain evidence="8">PLY_AMNH</strain>
    </source>
</reference>
<comment type="subcellular location">
    <subcellularLocation>
        <location evidence="1">Membrane</location>
        <topology evidence="1">Multi-pass membrane protein</topology>
    </subcellularLocation>
</comment>
<dbReference type="GO" id="GO:0016020">
    <property type="term" value="C:membrane"/>
    <property type="evidence" value="ECO:0007669"/>
    <property type="project" value="UniProtKB-SubCell"/>
</dbReference>
<evidence type="ECO:0000259" key="7">
    <source>
        <dbReference type="Pfam" id="PF01490"/>
    </source>
</evidence>
<proteinExistence type="predicted"/>
<evidence type="ECO:0000256" key="4">
    <source>
        <dbReference type="ARBA" id="ARBA00022989"/>
    </source>
</evidence>
<feature type="transmembrane region" description="Helical" evidence="6">
    <location>
        <begin position="31"/>
        <end position="50"/>
    </location>
</feature>
<keyword evidence="3" id="KW-0813">Transport</keyword>
<evidence type="ECO:0000256" key="6">
    <source>
        <dbReference type="SAM" id="Phobius"/>
    </source>
</evidence>
<feature type="transmembrane region" description="Helical" evidence="6">
    <location>
        <begin position="261"/>
        <end position="280"/>
    </location>
</feature>
<evidence type="ECO:0000256" key="2">
    <source>
        <dbReference type="ARBA" id="ARBA00022692"/>
    </source>
</evidence>
<dbReference type="EMBL" id="LGRX02011024">
    <property type="protein sequence ID" value="KAK3269361.1"/>
    <property type="molecule type" value="Genomic_DNA"/>
</dbReference>
<keyword evidence="2 6" id="KW-0812">Transmembrane</keyword>
<reference evidence="8 9" key="1">
    <citation type="journal article" date="2015" name="Genome Biol. Evol.">
        <title>Comparative Genomics of a Bacterivorous Green Alga Reveals Evolutionary Causalities and Consequences of Phago-Mixotrophic Mode of Nutrition.</title>
        <authorList>
            <person name="Burns J.A."/>
            <person name="Paasch A."/>
            <person name="Narechania A."/>
            <person name="Kim E."/>
        </authorList>
    </citation>
    <scope>NUCLEOTIDE SEQUENCE [LARGE SCALE GENOMIC DNA]</scope>
    <source>
        <strain evidence="8">PLY_AMNH</strain>
    </source>
</reference>
<feature type="transmembrane region" description="Helical" evidence="6">
    <location>
        <begin position="145"/>
        <end position="162"/>
    </location>
</feature>
<feature type="transmembrane region" description="Helical" evidence="6">
    <location>
        <begin position="56"/>
        <end position="77"/>
    </location>
</feature>
<name>A0AAE0G1S8_9CHLO</name>
<feature type="transmembrane region" description="Helical" evidence="6">
    <location>
        <begin position="103"/>
        <end position="125"/>
    </location>
</feature>
<protein>
    <recommendedName>
        <fullName evidence="7">Amino acid transporter transmembrane domain-containing protein</fullName>
    </recommendedName>
</protein>
<keyword evidence="3" id="KW-0029">Amino-acid transport</keyword>
<evidence type="ECO:0000256" key="5">
    <source>
        <dbReference type="ARBA" id="ARBA00023136"/>
    </source>
</evidence>
<organism evidence="8 9">
    <name type="scientific">Cymbomonas tetramitiformis</name>
    <dbReference type="NCBI Taxonomy" id="36881"/>
    <lineage>
        <taxon>Eukaryota</taxon>
        <taxon>Viridiplantae</taxon>
        <taxon>Chlorophyta</taxon>
        <taxon>Pyramimonadophyceae</taxon>
        <taxon>Pyramimonadales</taxon>
        <taxon>Pyramimonadaceae</taxon>
        <taxon>Cymbomonas</taxon>
    </lineage>
</organism>
<keyword evidence="9" id="KW-1185">Reference proteome</keyword>
<evidence type="ECO:0000313" key="8">
    <source>
        <dbReference type="EMBL" id="KAK3269361.1"/>
    </source>
</evidence>
<gene>
    <name evidence="8" type="ORF">CYMTET_22195</name>
</gene>
<dbReference type="InterPro" id="IPR013057">
    <property type="entry name" value="AA_transpt_TM"/>
</dbReference>
<comment type="caution">
    <text evidence="8">The sequence shown here is derived from an EMBL/GenBank/DDBJ whole genome shotgun (WGS) entry which is preliminary data.</text>
</comment>
<dbReference type="GO" id="GO:0015179">
    <property type="term" value="F:L-amino acid transmembrane transporter activity"/>
    <property type="evidence" value="ECO:0007669"/>
    <property type="project" value="TreeGrafter"/>
</dbReference>
<dbReference type="AlphaFoldDB" id="A0AAE0G1S8"/>
<feature type="transmembrane region" description="Helical" evidence="6">
    <location>
        <begin position="174"/>
        <end position="192"/>
    </location>
</feature>
<evidence type="ECO:0000313" key="9">
    <source>
        <dbReference type="Proteomes" id="UP001190700"/>
    </source>
</evidence>
<dbReference type="Pfam" id="PF01490">
    <property type="entry name" value="Aa_trans"/>
    <property type="match status" value="1"/>
</dbReference>
<feature type="domain" description="Amino acid transporter transmembrane" evidence="7">
    <location>
        <begin position="25"/>
        <end position="299"/>
    </location>
</feature>
<dbReference type="Gene3D" id="1.20.1740.10">
    <property type="entry name" value="Amino acid/polyamine transporter I"/>
    <property type="match status" value="1"/>
</dbReference>
<sequence>MSNVIDHEDAFFFGNEDAVSPHRQGGIKTSIYGLVSTMVGGGVLSLPWVISALGLALGPITLITSAFLSNYTIGLLIKAARKSRCSGGYEDLMGVAFGPSARVGTAATLFLLTFLCCVAYLILLADLISPLVELANHQKPLSSQARELVIVACGVVALPLCCMKSLHALRFTSMLGLGSMILLVVAMVYRSLQCMVANGGEKFCPHSHTLHHHFLPQSFAEAMYAIPTVSVAFLCHFNVIPMHAELHKPTKRRLLKVVNRSMFICSGLYLLSAITGYLPFGGDVCGNILLNFERDDPVIDIGWAPSRGVDKPCLFCNDMASAHRLAPPGSLAAAEAGSPWMLRNSRPGFHLDAAAR</sequence>
<evidence type="ECO:0000256" key="3">
    <source>
        <dbReference type="ARBA" id="ARBA00022970"/>
    </source>
</evidence>